<dbReference type="EMBL" id="AP019695">
    <property type="protein sequence ID" value="BBK22976.1"/>
    <property type="molecule type" value="Genomic_DNA"/>
</dbReference>
<dbReference type="PANTHER" id="PTHR35936:SF17">
    <property type="entry name" value="ARGININE-BINDING EXTRACELLULAR PROTEIN ARTP"/>
    <property type="match status" value="1"/>
</dbReference>
<dbReference type="Gene3D" id="3.40.190.10">
    <property type="entry name" value="Periplasmic binding protein-like II"/>
    <property type="match status" value="2"/>
</dbReference>
<evidence type="ECO:0000256" key="3">
    <source>
        <dbReference type="ARBA" id="ARBA00022729"/>
    </source>
</evidence>
<dbReference type="SMART" id="SM00062">
    <property type="entry name" value="PBPb"/>
    <property type="match status" value="1"/>
</dbReference>
<gene>
    <name evidence="7" type="ORF">Aargi30884_18790</name>
</gene>
<evidence type="ECO:0000256" key="1">
    <source>
        <dbReference type="ARBA" id="ARBA00004196"/>
    </source>
</evidence>
<dbReference type="Pfam" id="PF00497">
    <property type="entry name" value="SBP_bac_3"/>
    <property type="match status" value="1"/>
</dbReference>
<sequence>MKKIMAVVLMGALLLTGCGSSGEDAKKGHEGETLTVLTNSGYPPYEIRNTNGELEGFDIELTEAIAKKLGYKDVKWEDIDFDALIGAVNTGKGDMVAAGLSPNEKRKKGAELSDSYYNASENTTNYVLTLKDGDIKETKDIKGKKVGVQLTTIQESTVNEIKDEYELKVDSRQNYAQMVQEIKNKRIDFIVVEKAVADEYVEKNDDLATFRLDVGTDSEGNVFAFKKGNTALCEEVNGVIKEMKENGELDKLISKYFDKEK</sequence>
<dbReference type="InterPro" id="IPR018313">
    <property type="entry name" value="SBP_3_CS"/>
</dbReference>
<comment type="subcellular location">
    <subcellularLocation>
        <location evidence="1">Cell envelope</location>
    </subcellularLocation>
</comment>
<evidence type="ECO:0000256" key="4">
    <source>
        <dbReference type="RuleBase" id="RU003744"/>
    </source>
</evidence>
<evidence type="ECO:0000313" key="7">
    <source>
        <dbReference type="EMBL" id="BBK22976.1"/>
    </source>
</evidence>
<feature type="chain" id="PRO_5039633341" evidence="5">
    <location>
        <begin position="22"/>
        <end position="261"/>
    </location>
</feature>
<proteinExistence type="inferred from homology"/>
<feature type="signal peptide" evidence="5">
    <location>
        <begin position="1"/>
        <end position="21"/>
    </location>
</feature>
<organism evidence="7 8">
    <name type="scientific">Amedibacterium intestinale</name>
    <dbReference type="NCBI Taxonomy" id="2583452"/>
    <lineage>
        <taxon>Bacteria</taxon>
        <taxon>Bacillati</taxon>
        <taxon>Bacillota</taxon>
        <taxon>Erysipelotrichia</taxon>
        <taxon>Erysipelotrichales</taxon>
        <taxon>Erysipelotrichaceae</taxon>
        <taxon>Amedibacterium</taxon>
    </lineage>
</organism>
<dbReference type="KEGG" id="aarg:Aargi30884_18790"/>
<dbReference type="PANTHER" id="PTHR35936">
    <property type="entry name" value="MEMBRANE-BOUND LYTIC MUREIN TRANSGLYCOSYLASE F"/>
    <property type="match status" value="1"/>
</dbReference>
<accession>A0A6N4TIC0</accession>
<dbReference type="Proteomes" id="UP000464754">
    <property type="component" value="Chromosome"/>
</dbReference>
<comment type="similarity">
    <text evidence="2 4">Belongs to the bacterial solute-binding protein 3 family.</text>
</comment>
<evidence type="ECO:0000259" key="6">
    <source>
        <dbReference type="SMART" id="SM00062"/>
    </source>
</evidence>
<dbReference type="InterPro" id="IPR001638">
    <property type="entry name" value="Solute-binding_3/MltF_N"/>
</dbReference>
<reference evidence="8" key="1">
    <citation type="submission" date="2019-05" db="EMBL/GenBank/DDBJ databases">
        <title>Complete genome sequencing of Absiella argi strain JCM 30884.</title>
        <authorList>
            <person name="Sakamoto M."/>
            <person name="Murakami T."/>
            <person name="Mori H."/>
        </authorList>
    </citation>
    <scope>NUCLEOTIDE SEQUENCE [LARGE SCALE GENOMIC DNA]</scope>
    <source>
        <strain evidence="8">JCM 30884</strain>
    </source>
</reference>
<name>A0A6N4TIC0_9FIRM</name>
<dbReference type="CDD" id="cd13530">
    <property type="entry name" value="PBP2_peptides_like"/>
    <property type="match status" value="1"/>
</dbReference>
<dbReference type="SUPFAM" id="SSF53850">
    <property type="entry name" value="Periplasmic binding protein-like II"/>
    <property type="match status" value="1"/>
</dbReference>
<evidence type="ECO:0000256" key="2">
    <source>
        <dbReference type="ARBA" id="ARBA00010333"/>
    </source>
</evidence>
<dbReference type="AlphaFoldDB" id="A0A6N4TIC0"/>
<dbReference type="GO" id="GO:0030313">
    <property type="term" value="C:cell envelope"/>
    <property type="evidence" value="ECO:0007669"/>
    <property type="project" value="UniProtKB-SubCell"/>
</dbReference>
<feature type="domain" description="Solute-binding protein family 3/N-terminal" evidence="6">
    <location>
        <begin position="33"/>
        <end position="260"/>
    </location>
</feature>
<dbReference type="PROSITE" id="PS51257">
    <property type="entry name" value="PROKAR_LIPOPROTEIN"/>
    <property type="match status" value="1"/>
</dbReference>
<dbReference type="PROSITE" id="PS01039">
    <property type="entry name" value="SBP_BACTERIAL_3"/>
    <property type="match status" value="1"/>
</dbReference>
<keyword evidence="8" id="KW-1185">Reference proteome</keyword>
<protein>
    <submittedName>
        <fullName evidence="7">ABC transporter substrate-binding protein</fullName>
    </submittedName>
</protein>
<keyword evidence="3 5" id="KW-0732">Signal</keyword>
<evidence type="ECO:0000313" key="8">
    <source>
        <dbReference type="Proteomes" id="UP000464754"/>
    </source>
</evidence>
<evidence type="ECO:0000256" key="5">
    <source>
        <dbReference type="SAM" id="SignalP"/>
    </source>
</evidence>
<dbReference type="RefSeq" id="WP_163052120.1">
    <property type="nucleotide sequence ID" value="NZ_AP019695.1"/>
</dbReference>